<gene>
    <name evidence="2" type="ORF">RSSM_02426</name>
</gene>
<dbReference type="EMBL" id="ANOH01000169">
    <property type="protein sequence ID" value="EMI56091.1"/>
    <property type="molecule type" value="Genomic_DNA"/>
</dbReference>
<dbReference type="AlphaFoldDB" id="M5UE05"/>
<feature type="transmembrane region" description="Helical" evidence="1">
    <location>
        <begin position="46"/>
        <end position="64"/>
    </location>
</feature>
<evidence type="ECO:0000313" key="2">
    <source>
        <dbReference type="EMBL" id="EMI56091.1"/>
    </source>
</evidence>
<protein>
    <submittedName>
        <fullName evidence="2">Membrane protein</fullName>
    </submittedName>
</protein>
<accession>M5UE05</accession>
<proteinExistence type="predicted"/>
<comment type="caution">
    <text evidence="2">The sequence shown here is derived from an EMBL/GenBank/DDBJ whole genome shotgun (WGS) entry which is preliminary data.</text>
</comment>
<name>M5UE05_9BACT</name>
<keyword evidence="1" id="KW-0472">Membrane</keyword>
<keyword evidence="1" id="KW-1133">Transmembrane helix</keyword>
<reference evidence="2 3" key="1">
    <citation type="journal article" date="2013" name="Mar. Genomics">
        <title>Expression of sulfatases in Rhodopirellula baltica and the diversity of sulfatases in the genus Rhodopirellula.</title>
        <authorList>
            <person name="Wegner C.E."/>
            <person name="Richter-Heitmann T."/>
            <person name="Klindworth A."/>
            <person name="Klockow C."/>
            <person name="Richter M."/>
            <person name="Achstetter T."/>
            <person name="Glockner F.O."/>
            <person name="Harder J."/>
        </authorList>
    </citation>
    <scope>NUCLEOTIDE SEQUENCE [LARGE SCALE GENOMIC DNA]</scope>
    <source>
        <strain evidence="2 3">SM41</strain>
    </source>
</reference>
<dbReference type="Proteomes" id="UP000011885">
    <property type="component" value="Unassembled WGS sequence"/>
</dbReference>
<evidence type="ECO:0000256" key="1">
    <source>
        <dbReference type="SAM" id="Phobius"/>
    </source>
</evidence>
<sequence length="96" mass="10438">MQSRAEVLLKTMMGMIVGTELIGGPVLLAASVFGGVEITQSPMACGLWMAGAAVVGAWLSVRFLPRFSRDRGRVADFLIDPRQVRSSLGFGDHWMR</sequence>
<evidence type="ECO:0000313" key="3">
    <source>
        <dbReference type="Proteomes" id="UP000011885"/>
    </source>
</evidence>
<keyword evidence="1" id="KW-0812">Transmembrane</keyword>
<organism evidence="2 3">
    <name type="scientific">Rhodopirellula sallentina SM41</name>
    <dbReference type="NCBI Taxonomy" id="1263870"/>
    <lineage>
        <taxon>Bacteria</taxon>
        <taxon>Pseudomonadati</taxon>
        <taxon>Planctomycetota</taxon>
        <taxon>Planctomycetia</taxon>
        <taxon>Pirellulales</taxon>
        <taxon>Pirellulaceae</taxon>
        <taxon>Rhodopirellula</taxon>
    </lineage>
</organism>
<keyword evidence="3" id="KW-1185">Reference proteome</keyword>
<dbReference type="PATRIC" id="fig|1263870.3.peg.2581"/>
<feature type="transmembrane region" description="Helical" evidence="1">
    <location>
        <begin position="12"/>
        <end position="34"/>
    </location>
</feature>